<reference evidence="3" key="1">
    <citation type="submission" date="2020-07" db="EMBL/GenBank/DDBJ databases">
        <title>Draft Genome Sequence of a Deep-Sea Yeast, Naganishia (Cryptococcus) liquefaciens strain N6.</title>
        <authorList>
            <person name="Han Y.W."/>
            <person name="Kajitani R."/>
            <person name="Morimoto H."/>
            <person name="Parhat M."/>
            <person name="Tsubouchi H."/>
            <person name="Bakenova O."/>
            <person name="Ogata M."/>
            <person name="Argunhan B."/>
            <person name="Aoki R."/>
            <person name="Kajiwara S."/>
            <person name="Itoh T."/>
            <person name="Iwasaki H."/>
        </authorList>
    </citation>
    <scope>NUCLEOTIDE SEQUENCE</scope>
    <source>
        <strain evidence="3">N6</strain>
    </source>
</reference>
<dbReference type="GO" id="GO:1902657">
    <property type="term" value="P:protein localization to prospore membrane"/>
    <property type="evidence" value="ECO:0007669"/>
    <property type="project" value="InterPro"/>
</dbReference>
<evidence type="ECO:0000256" key="1">
    <source>
        <dbReference type="SAM" id="MobiDB-lite"/>
    </source>
</evidence>
<dbReference type="InterPro" id="IPR001849">
    <property type="entry name" value="PH_domain"/>
</dbReference>
<feature type="domain" description="PH" evidence="2">
    <location>
        <begin position="725"/>
        <end position="884"/>
    </location>
</feature>
<comment type="caution">
    <text evidence="3">The sequence shown here is derived from an EMBL/GenBank/DDBJ whole genome shotgun (WGS) entry which is preliminary data.</text>
</comment>
<dbReference type="PANTHER" id="PTHR28076:SF1">
    <property type="entry name" value="PROSPORE MEMBRANE ADAPTER PROTEIN SPO71"/>
    <property type="match status" value="1"/>
</dbReference>
<feature type="region of interest" description="Disordered" evidence="1">
    <location>
        <begin position="212"/>
        <end position="381"/>
    </location>
</feature>
<dbReference type="Pfam" id="PF23207">
    <property type="entry name" value="PH_SPO71"/>
    <property type="match status" value="1"/>
</dbReference>
<sequence>MPQRPRTSQPAPSPVQTSTHRHDRLFLGPLPSDSGKVNKAKTARTKRYQALLNRELGRASEDDGDAGLVQETNEGALGRFSSMRRRRRSSASLAADSSAAPFFVIGDEFRAACKVDEHGSGSTPPIVLINPGIVSPKIHESQVDNLAQREAPKPVSRPSIYPRSTMDRASFRTARETPLDIANTLAPSKTASNSLATPGTPFTARTGTTDFFSAKSTISPGDDRDLTVAEDENSQDVQRTDAASDEAIIDGPSQWTMSPTRLGDSATPVRFRTKLRSALRKKASTSAEHDFPEVPPSTVDGMGKGNGKKRTVQFPIEASASTSREPAPPREVLARTGSAVQGTSAGVVETATSDKAKDTSGGVRVSSRAIPKSPDSEEDWENEEVTINMRDRILVAVGKNTYPNLSGYDEVQARKKPSERIKAVEEYLVVYKKGWVELYKEWVRFTDSKDLRSLITPQSTPIGRTFRKSKRLCFAIPLIAKVTHFSVFSRRDLSFALCLDTVTMRDEIRKIEKADEQDASSYSDGFTISARRKVLGRMKQTKEFQWLQEQTRGRKNRSLVFVFMGRERTRMLDWCWQLWCDLGGQVPEQLRVQVPVFDSTIDLPRPSGPRTAILRAFSRSQILLDTFTALRAQLPDYDDLVAREKERSGGNQPLRLELAWEADMHLDWIPPFAEWSVENARRDWAVLAGLSMIQPNDPCELLILPIKHDANELKLADGMRLNEPPAIEGFLHRLTGVKSAPIKRRVFIHTQAGYLLSLSPQKAQTPLAPSCQAVEDEQIRDAYFADERTRNTENMLNSDGLIDFRNIARIEPPKGCDVSPFERPGQSEEDRLLEDDAVRTKLERLTEAQFAVVLESKEIIWLQASDQAVALEWFNRLQELCEYWSHRQRVEESFCILVPGFLLECLVTAAAYHKCKYTYSLAETYVFSGYLAQAQLHDRLRVDNPMETRLYQDGLSSSDGVEDCSFVIWIRREETLQMEVDSIVTDAEAASKPASIPRLAKKPVKMVICRARCQLERDLWVRALSIEIESHSREHSVHQKRLRYGGAISI</sequence>
<evidence type="ECO:0000259" key="2">
    <source>
        <dbReference type="SMART" id="SM00233"/>
    </source>
</evidence>
<dbReference type="AlphaFoldDB" id="A0A8H3YDM4"/>
<keyword evidence="4" id="KW-1185">Reference proteome</keyword>
<name>A0A8H3YDM4_9TREE</name>
<dbReference type="EMBL" id="BLZA01000005">
    <property type="protein sequence ID" value="GHJ83936.1"/>
    <property type="molecule type" value="Genomic_DNA"/>
</dbReference>
<dbReference type="InterPro" id="IPR039486">
    <property type="entry name" value="Mug56/Spo71_PH"/>
</dbReference>
<feature type="compositionally biased region" description="Polar residues" evidence="1">
    <location>
        <begin position="1"/>
        <end position="18"/>
    </location>
</feature>
<dbReference type="InterPro" id="IPR040345">
    <property type="entry name" value="Mug56/Spo71"/>
</dbReference>
<organism evidence="3 4">
    <name type="scientific">Naganishia liquefaciens</name>
    <dbReference type="NCBI Taxonomy" id="104408"/>
    <lineage>
        <taxon>Eukaryota</taxon>
        <taxon>Fungi</taxon>
        <taxon>Dikarya</taxon>
        <taxon>Basidiomycota</taxon>
        <taxon>Agaricomycotina</taxon>
        <taxon>Tremellomycetes</taxon>
        <taxon>Filobasidiales</taxon>
        <taxon>Filobasidiaceae</taxon>
        <taxon>Naganishia</taxon>
    </lineage>
</organism>
<feature type="region of interest" description="Disordered" evidence="1">
    <location>
        <begin position="1"/>
        <end position="45"/>
    </location>
</feature>
<dbReference type="SMART" id="SM00233">
    <property type="entry name" value="PH"/>
    <property type="match status" value="1"/>
</dbReference>
<feature type="compositionally biased region" description="Basic residues" evidence="1">
    <location>
        <begin position="271"/>
        <end position="283"/>
    </location>
</feature>
<proteinExistence type="predicted"/>
<evidence type="ECO:0000313" key="4">
    <source>
        <dbReference type="Proteomes" id="UP000620104"/>
    </source>
</evidence>
<dbReference type="Pfam" id="PF15404">
    <property type="entry name" value="PH_4"/>
    <property type="match status" value="1"/>
</dbReference>
<dbReference type="Proteomes" id="UP000620104">
    <property type="component" value="Unassembled WGS sequence"/>
</dbReference>
<protein>
    <recommendedName>
        <fullName evidence="2">PH domain-containing protein</fullName>
    </recommendedName>
</protein>
<accession>A0A8H3YDM4</accession>
<dbReference type="PANTHER" id="PTHR28076">
    <property type="entry name" value="SPORULATION-SPECIFIC PROTEIN 71"/>
    <property type="match status" value="1"/>
</dbReference>
<dbReference type="OrthoDB" id="5579281at2759"/>
<gene>
    <name evidence="3" type="ORF">NliqN6_0338</name>
</gene>
<evidence type="ECO:0000313" key="3">
    <source>
        <dbReference type="EMBL" id="GHJ83936.1"/>
    </source>
</evidence>
<dbReference type="InterPro" id="IPR057379">
    <property type="entry name" value="PH_SPO71"/>
</dbReference>